<organism evidence="1 2">
    <name type="scientific">Pistacia integerrima</name>
    <dbReference type="NCBI Taxonomy" id="434235"/>
    <lineage>
        <taxon>Eukaryota</taxon>
        <taxon>Viridiplantae</taxon>
        <taxon>Streptophyta</taxon>
        <taxon>Embryophyta</taxon>
        <taxon>Tracheophyta</taxon>
        <taxon>Spermatophyta</taxon>
        <taxon>Magnoliopsida</taxon>
        <taxon>eudicotyledons</taxon>
        <taxon>Gunneridae</taxon>
        <taxon>Pentapetalae</taxon>
        <taxon>rosids</taxon>
        <taxon>malvids</taxon>
        <taxon>Sapindales</taxon>
        <taxon>Anacardiaceae</taxon>
        <taxon>Pistacia</taxon>
    </lineage>
</organism>
<reference evidence="2" key="1">
    <citation type="journal article" date="2023" name="G3 (Bethesda)">
        <title>Genome assembly and association tests identify interacting loci associated with vigor, precocity, and sex in interspecific pistachio rootstocks.</title>
        <authorList>
            <person name="Palmer W."/>
            <person name="Jacygrad E."/>
            <person name="Sagayaradj S."/>
            <person name="Cavanaugh K."/>
            <person name="Han R."/>
            <person name="Bertier L."/>
            <person name="Beede B."/>
            <person name="Kafkas S."/>
            <person name="Golino D."/>
            <person name="Preece J."/>
            <person name="Michelmore R."/>
        </authorList>
    </citation>
    <scope>NUCLEOTIDE SEQUENCE [LARGE SCALE GENOMIC DNA]</scope>
</reference>
<evidence type="ECO:0000313" key="2">
    <source>
        <dbReference type="Proteomes" id="UP001163603"/>
    </source>
</evidence>
<accession>A0ACC0YB29</accession>
<dbReference type="Proteomes" id="UP001163603">
    <property type="component" value="Chromosome 8"/>
</dbReference>
<comment type="caution">
    <text evidence="1">The sequence shown here is derived from an EMBL/GenBank/DDBJ whole genome shotgun (WGS) entry which is preliminary data.</text>
</comment>
<dbReference type="EMBL" id="CM047743">
    <property type="protein sequence ID" value="KAJ0031646.1"/>
    <property type="molecule type" value="Genomic_DNA"/>
</dbReference>
<sequence>MIVINRIYHFLYEARKGVVDTPIQISDAVYLTRKLVPL</sequence>
<proteinExistence type="predicted"/>
<keyword evidence="2" id="KW-1185">Reference proteome</keyword>
<name>A0ACC0YB29_9ROSI</name>
<protein>
    <submittedName>
        <fullName evidence="1">Uncharacterized protein</fullName>
    </submittedName>
</protein>
<gene>
    <name evidence="1" type="ORF">Pint_13581</name>
</gene>
<evidence type="ECO:0000313" key="1">
    <source>
        <dbReference type="EMBL" id="KAJ0031646.1"/>
    </source>
</evidence>